<evidence type="ECO:0000313" key="2">
    <source>
        <dbReference type="Proteomes" id="UP000887159"/>
    </source>
</evidence>
<keyword evidence="2" id="KW-1185">Reference proteome</keyword>
<dbReference type="EMBL" id="BMAU01021369">
    <property type="protein sequence ID" value="GFY24583.1"/>
    <property type="molecule type" value="Genomic_DNA"/>
</dbReference>
<organism evidence="1 2">
    <name type="scientific">Trichonephila clavipes</name>
    <name type="common">Golden silk orbweaver</name>
    <name type="synonym">Nephila clavipes</name>
    <dbReference type="NCBI Taxonomy" id="2585209"/>
    <lineage>
        <taxon>Eukaryota</taxon>
        <taxon>Metazoa</taxon>
        <taxon>Ecdysozoa</taxon>
        <taxon>Arthropoda</taxon>
        <taxon>Chelicerata</taxon>
        <taxon>Arachnida</taxon>
        <taxon>Araneae</taxon>
        <taxon>Araneomorphae</taxon>
        <taxon>Entelegynae</taxon>
        <taxon>Araneoidea</taxon>
        <taxon>Nephilidae</taxon>
        <taxon>Trichonephila</taxon>
    </lineage>
</organism>
<reference evidence="1" key="1">
    <citation type="submission" date="2020-08" db="EMBL/GenBank/DDBJ databases">
        <title>Multicomponent nature underlies the extraordinary mechanical properties of spider dragline silk.</title>
        <authorList>
            <person name="Kono N."/>
            <person name="Nakamura H."/>
            <person name="Mori M."/>
            <person name="Yoshida Y."/>
            <person name="Ohtoshi R."/>
            <person name="Malay A.D."/>
            <person name="Moran D.A.P."/>
            <person name="Tomita M."/>
            <person name="Numata K."/>
            <person name="Arakawa K."/>
        </authorList>
    </citation>
    <scope>NUCLEOTIDE SEQUENCE</scope>
</reference>
<gene>
    <name evidence="1" type="ORF">TNCV_1016291</name>
</gene>
<accession>A0A8X6VY31</accession>
<dbReference type="AlphaFoldDB" id="A0A8X6VY31"/>
<name>A0A8X6VY31_TRICX</name>
<evidence type="ECO:0000313" key="1">
    <source>
        <dbReference type="EMBL" id="GFY24583.1"/>
    </source>
</evidence>
<comment type="caution">
    <text evidence="1">The sequence shown here is derived from an EMBL/GenBank/DDBJ whole genome shotgun (WGS) entry which is preliminary data.</text>
</comment>
<proteinExistence type="predicted"/>
<sequence length="114" mass="12893">MVQTLGEKKNTFLKGKRKKEKINQIETLNVKIKETEWRNSPSQYTRQLSTEVHVQMSRSGGQSEVLLPVFSPPSKLGSTRPIALSQWSSDCVLHGTLEFHKTYAGVPQVTVRKP</sequence>
<dbReference type="Proteomes" id="UP000887159">
    <property type="component" value="Unassembled WGS sequence"/>
</dbReference>
<protein>
    <submittedName>
        <fullName evidence="1">Uncharacterized protein</fullName>
    </submittedName>
</protein>